<organism evidence="1 2">
    <name type="scientific">Xanthobacter autotrophicus (strain ATCC BAA-1158 / Py2)</name>
    <dbReference type="NCBI Taxonomy" id="78245"/>
    <lineage>
        <taxon>Bacteria</taxon>
        <taxon>Pseudomonadati</taxon>
        <taxon>Pseudomonadota</taxon>
        <taxon>Alphaproteobacteria</taxon>
        <taxon>Hyphomicrobiales</taxon>
        <taxon>Xanthobacteraceae</taxon>
        <taxon>Xanthobacter</taxon>
    </lineage>
</organism>
<dbReference type="AlphaFoldDB" id="A7ILI0"/>
<gene>
    <name evidence="1" type="ordered locus">Xaut_3645</name>
</gene>
<reference evidence="1 2" key="1">
    <citation type="submission" date="2007-07" db="EMBL/GenBank/DDBJ databases">
        <title>Complete sequence of chromosome of Xanthobacter autotrophicus Py2.</title>
        <authorList>
            <consortium name="US DOE Joint Genome Institute"/>
            <person name="Copeland A."/>
            <person name="Lucas S."/>
            <person name="Lapidus A."/>
            <person name="Barry K."/>
            <person name="Glavina del Rio T."/>
            <person name="Hammon N."/>
            <person name="Israni S."/>
            <person name="Dalin E."/>
            <person name="Tice H."/>
            <person name="Pitluck S."/>
            <person name="Sims D."/>
            <person name="Brettin T."/>
            <person name="Bruce D."/>
            <person name="Detter J.C."/>
            <person name="Han C."/>
            <person name="Tapia R."/>
            <person name="Brainard J."/>
            <person name="Schmutz J."/>
            <person name="Larimer F."/>
            <person name="Land M."/>
            <person name="Hauser L."/>
            <person name="Kyrpides N."/>
            <person name="Kim E."/>
            <person name="Ensigns S.A."/>
            <person name="Richardson P."/>
        </authorList>
    </citation>
    <scope>NUCLEOTIDE SEQUENCE [LARGE SCALE GENOMIC DNA]</scope>
    <source>
        <strain evidence="2">ATCC BAA-1158 / Py2</strain>
    </source>
</reference>
<dbReference type="eggNOG" id="COG2197">
    <property type="taxonomic scope" value="Bacteria"/>
</dbReference>
<keyword evidence="2" id="KW-1185">Reference proteome</keyword>
<evidence type="ECO:0000313" key="1">
    <source>
        <dbReference type="EMBL" id="ABS68873.1"/>
    </source>
</evidence>
<sequence length="216" mass="24340">MGDLITVSDLEVRDGVARVEDARLAEALGFVQKQMIRPLIKRHIEALQRFGEVYFIRNKPGPKGGRPSQVFYLNEEQAIFITAKSDTPRAAEITVEMVRVFRAYLKGEEKPVRVRQHRRTLPGGQLALPAPEMPQEPFAAHLDLLQDLKAAVSSARVRVMLQETEDFGLALEEVLVDRIKILNGKVASGKTLLDWDLRRTGGVRNSYRSLVEKVRA</sequence>
<dbReference type="EMBL" id="CP000781">
    <property type="protein sequence ID" value="ABS68873.1"/>
    <property type="molecule type" value="Genomic_DNA"/>
</dbReference>
<accession>A7ILI0</accession>
<evidence type="ECO:0000313" key="2">
    <source>
        <dbReference type="Proteomes" id="UP000002417"/>
    </source>
</evidence>
<proteinExistence type="predicted"/>
<dbReference type="Proteomes" id="UP000002417">
    <property type="component" value="Chromosome"/>
</dbReference>
<name>A7ILI0_XANP2</name>
<dbReference type="OrthoDB" id="8162243at2"/>
<dbReference type="KEGG" id="xau:Xaut_3645"/>
<dbReference type="HOGENOM" id="CLU_1277206_0_0_5"/>
<protein>
    <submittedName>
        <fullName evidence="1">Uncharacterized protein</fullName>
    </submittedName>
</protein>